<sequence length="192" mass="20254">MSLQFRDGGWQRMCPGCGARGCRCKWEQGALYLSCRECDSEFCFIPKVRSEGRGVWVRRLADPSSIHHSGGHEDASQSRGGGAGVCGTEKSGGESVPIGGSLCEGPRSGGASIGDSGRSDALDRSLQASRGQASESLDRSAEIRTDRTGLLRPIWIGSFEITAEGGRPVDLTIILVAVLLLAFLTGLGVGRL</sequence>
<evidence type="ECO:0000256" key="2">
    <source>
        <dbReference type="SAM" id="Phobius"/>
    </source>
</evidence>
<evidence type="ECO:0000313" key="4">
    <source>
        <dbReference type="Proteomes" id="UP000675880"/>
    </source>
</evidence>
<keyword evidence="4" id="KW-1185">Reference proteome</keyword>
<organism evidence="3 4">
    <name type="scientific">Nitrospira defluvii</name>
    <dbReference type="NCBI Taxonomy" id="330214"/>
    <lineage>
        <taxon>Bacteria</taxon>
        <taxon>Pseudomonadati</taxon>
        <taxon>Nitrospirota</taxon>
        <taxon>Nitrospiria</taxon>
        <taxon>Nitrospirales</taxon>
        <taxon>Nitrospiraceae</taxon>
        <taxon>Nitrospira</taxon>
    </lineage>
</organism>
<feature type="transmembrane region" description="Helical" evidence="2">
    <location>
        <begin position="171"/>
        <end position="190"/>
    </location>
</feature>
<accession>A0ABM8RHV4</accession>
<protein>
    <submittedName>
        <fullName evidence="3">Uncharacterized protein</fullName>
    </submittedName>
</protein>
<comment type="caution">
    <text evidence="3">The sequence shown here is derived from an EMBL/GenBank/DDBJ whole genome shotgun (WGS) entry which is preliminary data.</text>
</comment>
<dbReference type="Proteomes" id="UP000675880">
    <property type="component" value="Unassembled WGS sequence"/>
</dbReference>
<keyword evidence="2" id="KW-0812">Transmembrane</keyword>
<dbReference type="EMBL" id="CAJNBJ010000016">
    <property type="protein sequence ID" value="CAE6753636.1"/>
    <property type="molecule type" value="Genomic_DNA"/>
</dbReference>
<evidence type="ECO:0000256" key="1">
    <source>
        <dbReference type="SAM" id="MobiDB-lite"/>
    </source>
</evidence>
<feature type="region of interest" description="Disordered" evidence="1">
    <location>
        <begin position="66"/>
        <end position="139"/>
    </location>
</feature>
<name>A0ABM8RHV4_9BACT</name>
<evidence type="ECO:0000313" key="3">
    <source>
        <dbReference type="EMBL" id="CAE6753636.1"/>
    </source>
</evidence>
<reference evidence="3 4" key="1">
    <citation type="submission" date="2021-02" db="EMBL/GenBank/DDBJ databases">
        <authorList>
            <person name="Han P."/>
        </authorList>
    </citation>
    <scope>NUCLEOTIDE SEQUENCE [LARGE SCALE GENOMIC DNA]</scope>
    <source>
        <strain evidence="3">Candidatus Nitrospira sp. ZN2</strain>
    </source>
</reference>
<keyword evidence="2" id="KW-0472">Membrane</keyword>
<feature type="compositionally biased region" description="Polar residues" evidence="1">
    <location>
        <begin position="126"/>
        <end position="135"/>
    </location>
</feature>
<keyword evidence="2" id="KW-1133">Transmembrane helix</keyword>
<gene>
    <name evidence="3" type="ORF">NSPZN2_30295</name>
</gene>
<proteinExistence type="predicted"/>